<feature type="transmembrane region" description="Helical" evidence="3">
    <location>
        <begin position="73"/>
        <end position="91"/>
    </location>
</feature>
<dbReference type="Gene3D" id="3.30.70.270">
    <property type="match status" value="1"/>
</dbReference>
<feature type="transmembrane region" description="Helical" evidence="3">
    <location>
        <begin position="193"/>
        <end position="215"/>
    </location>
</feature>
<accession>A0ABW7HAL1</accession>
<sequence length="385" mass="41236">MITPAQTLTMAAAIIMSAATATLVWLSLALLARIAPRASLTMAGANACAALSLTLNATRGVLPDALTCWPADVLAVASFALLGAAVPAILTRHLPWKPAAIAVAMSGLAMLALPYGGDMRWQTRIVSGMAAVLVFVAGMAAWRHLSATAGRRTPASLALPLFLISLLMALRGVDSFIHPGTAPDVRAPTALNLGLLWLALVMTLLLNATLAFLVLMRLIHRIERLLERDPLTDTLNRRAFDQALEQAHAWFRRGRAYAVVMIDMDRFKQLNDTLGHAAGDAALHQMVRELQPCVREVDRFGRLGGEEFCVLLPDTGIAGAALVAERMRALVHATPLRWLEQDWPLSASFGIAEAERGDASANAVLARADAALYRAKAQGRNVVQA</sequence>
<dbReference type="SMART" id="SM00267">
    <property type="entry name" value="GGDEF"/>
    <property type="match status" value="1"/>
</dbReference>
<dbReference type="SUPFAM" id="SSF55073">
    <property type="entry name" value="Nucleotide cyclase"/>
    <property type="match status" value="1"/>
</dbReference>
<keyword evidence="5" id="KW-0808">Transferase</keyword>
<gene>
    <name evidence="5" type="ORF">ACG04R_07545</name>
</gene>
<reference evidence="5 6" key="1">
    <citation type="submission" date="2024-08" db="EMBL/GenBank/DDBJ databases">
        <authorList>
            <person name="Lu H."/>
        </authorList>
    </citation>
    <scope>NUCLEOTIDE SEQUENCE [LARGE SCALE GENOMIC DNA]</scope>
    <source>
        <strain evidence="5 6">BYS78W</strain>
    </source>
</reference>
<protein>
    <recommendedName>
        <fullName evidence="1">diguanylate cyclase</fullName>
        <ecNumber evidence="1">2.7.7.65</ecNumber>
    </recommendedName>
</protein>
<dbReference type="Pfam" id="PF00990">
    <property type="entry name" value="GGDEF"/>
    <property type="match status" value="1"/>
</dbReference>
<evidence type="ECO:0000313" key="6">
    <source>
        <dbReference type="Proteomes" id="UP001606134"/>
    </source>
</evidence>
<keyword evidence="6" id="KW-1185">Reference proteome</keyword>
<keyword evidence="3" id="KW-0472">Membrane</keyword>
<keyword evidence="5" id="KW-0548">Nucleotidyltransferase</keyword>
<feature type="transmembrane region" description="Helical" evidence="3">
    <location>
        <begin position="98"/>
        <end position="115"/>
    </location>
</feature>
<feature type="transmembrane region" description="Helical" evidence="3">
    <location>
        <begin position="121"/>
        <end position="142"/>
    </location>
</feature>
<dbReference type="PANTHER" id="PTHR45138">
    <property type="entry name" value="REGULATORY COMPONENTS OF SENSORY TRANSDUCTION SYSTEM"/>
    <property type="match status" value="1"/>
</dbReference>
<feature type="domain" description="GGDEF" evidence="4">
    <location>
        <begin position="255"/>
        <end position="385"/>
    </location>
</feature>
<dbReference type="PROSITE" id="PS50887">
    <property type="entry name" value="GGDEF"/>
    <property type="match status" value="1"/>
</dbReference>
<evidence type="ECO:0000256" key="1">
    <source>
        <dbReference type="ARBA" id="ARBA00012528"/>
    </source>
</evidence>
<dbReference type="EMBL" id="JBIGIC010000003">
    <property type="protein sequence ID" value="MFG6486517.1"/>
    <property type="molecule type" value="Genomic_DNA"/>
</dbReference>
<evidence type="ECO:0000313" key="5">
    <source>
        <dbReference type="EMBL" id="MFG6486517.1"/>
    </source>
</evidence>
<dbReference type="InterPro" id="IPR050469">
    <property type="entry name" value="Diguanylate_Cyclase"/>
</dbReference>
<evidence type="ECO:0000256" key="2">
    <source>
        <dbReference type="ARBA" id="ARBA00034247"/>
    </source>
</evidence>
<evidence type="ECO:0000256" key="3">
    <source>
        <dbReference type="SAM" id="Phobius"/>
    </source>
</evidence>
<dbReference type="EC" id="2.7.7.65" evidence="1"/>
<dbReference type="CDD" id="cd01949">
    <property type="entry name" value="GGDEF"/>
    <property type="match status" value="1"/>
</dbReference>
<keyword evidence="3" id="KW-1133">Transmembrane helix</keyword>
<dbReference type="GO" id="GO:0052621">
    <property type="term" value="F:diguanylate cyclase activity"/>
    <property type="evidence" value="ECO:0007669"/>
    <property type="project" value="UniProtKB-EC"/>
</dbReference>
<dbReference type="NCBIfam" id="TIGR00254">
    <property type="entry name" value="GGDEF"/>
    <property type="match status" value="1"/>
</dbReference>
<dbReference type="RefSeq" id="WP_394407663.1">
    <property type="nucleotide sequence ID" value="NZ_JBIGIC010000003.1"/>
</dbReference>
<name>A0ABW7HAL1_9BURK</name>
<organism evidence="5 6">
    <name type="scientific">Pelomonas candidula</name>
    <dbReference type="NCBI Taxonomy" id="3299025"/>
    <lineage>
        <taxon>Bacteria</taxon>
        <taxon>Pseudomonadati</taxon>
        <taxon>Pseudomonadota</taxon>
        <taxon>Betaproteobacteria</taxon>
        <taxon>Burkholderiales</taxon>
        <taxon>Sphaerotilaceae</taxon>
        <taxon>Roseateles</taxon>
    </lineage>
</organism>
<comment type="caution">
    <text evidence="5">The sequence shown here is derived from an EMBL/GenBank/DDBJ whole genome shotgun (WGS) entry which is preliminary data.</text>
</comment>
<evidence type="ECO:0000259" key="4">
    <source>
        <dbReference type="PROSITE" id="PS50887"/>
    </source>
</evidence>
<feature type="transmembrane region" description="Helical" evidence="3">
    <location>
        <begin position="154"/>
        <end position="173"/>
    </location>
</feature>
<dbReference type="InterPro" id="IPR000160">
    <property type="entry name" value="GGDEF_dom"/>
</dbReference>
<comment type="catalytic activity">
    <reaction evidence="2">
        <text>2 GTP = 3',3'-c-di-GMP + 2 diphosphate</text>
        <dbReference type="Rhea" id="RHEA:24898"/>
        <dbReference type="ChEBI" id="CHEBI:33019"/>
        <dbReference type="ChEBI" id="CHEBI:37565"/>
        <dbReference type="ChEBI" id="CHEBI:58805"/>
        <dbReference type="EC" id="2.7.7.65"/>
    </reaction>
</comment>
<dbReference type="InterPro" id="IPR029787">
    <property type="entry name" value="Nucleotide_cyclase"/>
</dbReference>
<proteinExistence type="predicted"/>
<dbReference type="InterPro" id="IPR043128">
    <property type="entry name" value="Rev_trsase/Diguanyl_cyclase"/>
</dbReference>
<dbReference type="Proteomes" id="UP001606134">
    <property type="component" value="Unassembled WGS sequence"/>
</dbReference>
<dbReference type="PANTHER" id="PTHR45138:SF9">
    <property type="entry name" value="DIGUANYLATE CYCLASE DGCM-RELATED"/>
    <property type="match status" value="1"/>
</dbReference>
<keyword evidence="3" id="KW-0812">Transmembrane</keyword>